<feature type="signal peptide" evidence="1">
    <location>
        <begin position="1"/>
        <end position="18"/>
    </location>
</feature>
<dbReference type="Proteomes" id="UP000736335">
    <property type="component" value="Unassembled WGS sequence"/>
</dbReference>
<evidence type="ECO:0000256" key="1">
    <source>
        <dbReference type="SAM" id="SignalP"/>
    </source>
</evidence>
<dbReference type="AlphaFoldDB" id="A0A9P6H2G6"/>
<name>A0A9P6H2G6_9AGAM</name>
<gene>
    <name evidence="2" type="ORF">BJ322DRAFT_573379</name>
</gene>
<keyword evidence="1" id="KW-0732">Signal</keyword>
<reference evidence="2" key="1">
    <citation type="journal article" date="2020" name="Nat. Commun.">
        <title>Large-scale genome sequencing of mycorrhizal fungi provides insights into the early evolution of symbiotic traits.</title>
        <authorList>
            <person name="Miyauchi S."/>
            <person name="Kiss E."/>
            <person name="Kuo A."/>
            <person name="Drula E."/>
            <person name="Kohler A."/>
            <person name="Sanchez-Garcia M."/>
            <person name="Morin E."/>
            <person name="Andreopoulos B."/>
            <person name="Barry K.W."/>
            <person name="Bonito G."/>
            <person name="Buee M."/>
            <person name="Carver A."/>
            <person name="Chen C."/>
            <person name="Cichocki N."/>
            <person name="Clum A."/>
            <person name="Culley D."/>
            <person name="Crous P.W."/>
            <person name="Fauchery L."/>
            <person name="Girlanda M."/>
            <person name="Hayes R.D."/>
            <person name="Keri Z."/>
            <person name="LaButti K."/>
            <person name="Lipzen A."/>
            <person name="Lombard V."/>
            <person name="Magnuson J."/>
            <person name="Maillard F."/>
            <person name="Murat C."/>
            <person name="Nolan M."/>
            <person name="Ohm R.A."/>
            <person name="Pangilinan J."/>
            <person name="Pereira M.F."/>
            <person name="Perotto S."/>
            <person name="Peter M."/>
            <person name="Pfister S."/>
            <person name="Riley R."/>
            <person name="Sitrit Y."/>
            <person name="Stielow J.B."/>
            <person name="Szollosi G."/>
            <person name="Zifcakova L."/>
            <person name="Stursova M."/>
            <person name="Spatafora J.W."/>
            <person name="Tedersoo L."/>
            <person name="Vaario L.M."/>
            <person name="Yamada A."/>
            <person name="Yan M."/>
            <person name="Wang P."/>
            <person name="Xu J."/>
            <person name="Bruns T."/>
            <person name="Baldrian P."/>
            <person name="Vilgalys R."/>
            <person name="Dunand C."/>
            <person name="Henrissat B."/>
            <person name="Grigoriev I.V."/>
            <person name="Hibbett D."/>
            <person name="Nagy L.G."/>
            <person name="Martin F.M."/>
        </authorList>
    </citation>
    <scope>NUCLEOTIDE SEQUENCE</scope>
    <source>
        <strain evidence="2">UH-Tt-Lm1</strain>
    </source>
</reference>
<keyword evidence="3" id="KW-1185">Reference proteome</keyword>
<protein>
    <submittedName>
        <fullName evidence="2">Uncharacterized protein</fullName>
    </submittedName>
</protein>
<sequence>MPLTVLASVSLLALVVTGRPIMTPDPRFVEASGEVHNAVQAIIESRLGYVRRFSIGFATAVHDRRRRSSFAPFNVCIASTGVELIPWSPHAR</sequence>
<reference evidence="2" key="2">
    <citation type="submission" date="2020-11" db="EMBL/GenBank/DDBJ databases">
        <authorList>
            <consortium name="DOE Joint Genome Institute"/>
            <person name="Kuo A."/>
            <person name="Miyauchi S."/>
            <person name="Kiss E."/>
            <person name="Drula E."/>
            <person name="Kohler A."/>
            <person name="Sanchez-Garcia M."/>
            <person name="Andreopoulos B."/>
            <person name="Barry K.W."/>
            <person name="Bonito G."/>
            <person name="Buee M."/>
            <person name="Carver A."/>
            <person name="Chen C."/>
            <person name="Cichocki N."/>
            <person name="Clum A."/>
            <person name="Culley D."/>
            <person name="Crous P.W."/>
            <person name="Fauchery L."/>
            <person name="Girlanda M."/>
            <person name="Hayes R."/>
            <person name="Keri Z."/>
            <person name="Labutti K."/>
            <person name="Lipzen A."/>
            <person name="Lombard V."/>
            <person name="Magnuson J."/>
            <person name="Maillard F."/>
            <person name="Morin E."/>
            <person name="Murat C."/>
            <person name="Nolan M."/>
            <person name="Ohm R."/>
            <person name="Pangilinan J."/>
            <person name="Pereira M."/>
            <person name="Perotto S."/>
            <person name="Peter M."/>
            <person name="Riley R."/>
            <person name="Sitrit Y."/>
            <person name="Stielow B."/>
            <person name="Szollosi G."/>
            <person name="Zifcakova L."/>
            <person name="Stursova M."/>
            <person name="Spatafora J.W."/>
            <person name="Tedersoo L."/>
            <person name="Vaario L.-M."/>
            <person name="Yamada A."/>
            <person name="Yan M."/>
            <person name="Wang P."/>
            <person name="Xu J."/>
            <person name="Bruns T."/>
            <person name="Baldrian P."/>
            <person name="Vilgalys R."/>
            <person name="Henrissat B."/>
            <person name="Grigoriev I.V."/>
            <person name="Hibbett D."/>
            <person name="Nagy L.G."/>
            <person name="Martin F.M."/>
        </authorList>
    </citation>
    <scope>NUCLEOTIDE SEQUENCE</scope>
    <source>
        <strain evidence="2">UH-Tt-Lm1</strain>
    </source>
</reference>
<accession>A0A9P6H2G6</accession>
<feature type="chain" id="PRO_5040392503" evidence="1">
    <location>
        <begin position="19"/>
        <end position="92"/>
    </location>
</feature>
<dbReference type="OrthoDB" id="2686083at2759"/>
<evidence type="ECO:0000313" key="3">
    <source>
        <dbReference type="Proteomes" id="UP000736335"/>
    </source>
</evidence>
<proteinExistence type="predicted"/>
<evidence type="ECO:0000313" key="2">
    <source>
        <dbReference type="EMBL" id="KAF9777468.1"/>
    </source>
</evidence>
<comment type="caution">
    <text evidence="2">The sequence shown here is derived from an EMBL/GenBank/DDBJ whole genome shotgun (WGS) entry which is preliminary data.</text>
</comment>
<organism evidence="2 3">
    <name type="scientific">Thelephora terrestris</name>
    <dbReference type="NCBI Taxonomy" id="56493"/>
    <lineage>
        <taxon>Eukaryota</taxon>
        <taxon>Fungi</taxon>
        <taxon>Dikarya</taxon>
        <taxon>Basidiomycota</taxon>
        <taxon>Agaricomycotina</taxon>
        <taxon>Agaricomycetes</taxon>
        <taxon>Thelephorales</taxon>
        <taxon>Thelephoraceae</taxon>
        <taxon>Thelephora</taxon>
    </lineage>
</organism>
<dbReference type="EMBL" id="WIUZ02000037">
    <property type="protein sequence ID" value="KAF9777468.1"/>
    <property type="molecule type" value="Genomic_DNA"/>
</dbReference>